<protein>
    <submittedName>
        <fullName evidence="3">Uncharacterized protein</fullName>
    </submittedName>
</protein>
<dbReference type="InterPro" id="IPR049306">
    <property type="entry name" value="GLV1-2"/>
</dbReference>
<proteinExistence type="predicted"/>
<sequence length="126" mass="14448">MKLSFLVSLLLLFLFLTKAQGIRLDKGSLAARQNKYDEERNLLKRNNSSDTDEETVLCKDEHCTGKIKNRKLFTSSASALDANSKTKGKVKEFKVDKQQEEDVHEDLMDITDMDYSPARRKTPIHN</sequence>
<evidence type="ECO:0000313" key="3">
    <source>
        <dbReference type="EMBL" id="CAI8587333.1"/>
    </source>
</evidence>
<keyword evidence="4" id="KW-1185">Reference proteome</keyword>
<accession>A0AAV0YQ46</accession>
<feature type="region of interest" description="Disordered" evidence="1">
    <location>
        <begin position="104"/>
        <end position="126"/>
    </location>
</feature>
<evidence type="ECO:0000256" key="2">
    <source>
        <dbReference type="SAM" id="SignalP"/>
    </source>
</evidence>
<dbReference type="PANTHER" id="PTHR33743:SF19">
    <property type="entry name" value="PROTEIN GOLVEN 6"/>
    <property type="match status" value="1"/>
</dbReference>
<reference evidence="3 4" key="1">
    <citation type="submission" date="2023-01" db="EMBL/GenBank/DDBJ databases">
        <authorList>
            <person name="Kreplak J."/>
        </authorList>
    </citation>
    <scope>NUCLEOTIDE SEQUENCE [LARGE SCALE GENOMIC DNA]</scope>
</reference>
<dbReference type="AlphaFoldDB" id="A0AAV0YQ46"/>
<organism evidence="3 4">
    <name type="scientific">Vicia faba</name>
    <name type="common">Broad bean</name>
    <name type="synonym">Faba vulgaris</name>
    <dbReference type="NCBI Taxonomy" id="3906"/>
    <lineage>
        <taxon>Eukaryota</taxon>
        <taxon>Viridiplantae</taxon>
        <taxon>Streptophyta</taxon>
        <taxon>Embryophyta</taxon>
        <taxon>Tracheophyta</taxon>
        <taxon>Spermatophyta</taxon>
        <taxon>Magnoliopsida</taxon>
        <taxon>eudicotyledons</taxon>
        <taxon>Gunneridae</taxon>
        <taxon>Pentapetalae</taxon>
        <taxon>rosids</taxon>
        <taxon>fabids</taxon>
        <taxon>Fabales</taxon>
        <taxon>Fabaceae</taxon>
        <taxon>Papilionoideae</taxon>
        <taxon>50 kb inversion clade</taxon>
        <taxon>NPAAA clade</taxon>
        <taxon>Hologalegina</taxon>
        <taxon>IRL clade</taxon>
        <taxon>Fabeae</taxon>
        <taxon>Vicia</taxon>
    </lineage>
</organism>
<name>A0AAV0YQ46_VICFA</name>
<feature type="signal peptide" evidence="2">
    <location>
        <begin position="1"/>
        <end position="21"/>
    </location>
</feature>
<gene>
    <name evidence="3" type="ORF">VFH_I294520</name>
</gene>
<feature type="chain" id="PRO_5043920100" evidence="2">
    <location>
        <begin position="22"/>
        <end position="126"/>
    </location>
</feature>
<dbReference type="EMBL" id="OX451736">
    <property type="protein sequence ID" value="CAI8587333.1"/>
    <property type="molecule type" value="Genomic_DNA"/>
</dbReference>
<evidence type="ECO:0000256" key="1">
    <source>
        <dbReference type="SAM" id="MobiDB-lite"/>
    </source>
</evidence>
<dbReference type="Pfam" id="PF21529">
    <property type="entry name" value="GLV1-2"/>
    <property type="match status" value="1"/>
</dbReference>
<evidence type="ECO:0000313" key="4">
    <source>
        <dbReference type="Proteomes" id="UP001157006"/>
    </source>
</evidence>
<dbReference type="PANTHER" id="PTHR33743">
    <property type="entry name" value="PROTEIN GOLVEN 6-RELATED"/>
    <property type="match status" value="1"/>
</dbReference>
<dbReference type="Proteomes" id="UP001157006">
    <property type="component" value="Chromosome 1L"/>
</dbReference>
<keyword evidence="2" id="KW-0732">Signal</keyword>